<dbReference type="SUPFAM" id="SSF51395">
    <property type="entry name" value="FMN-linked oxidoreductases"/>
    <property type="match status" value="1"/>
</dbReference>
<dbReference type="STRING" id="74557.A0A1V9YPL3"/>
<evidence type="ECO:0000259" key="4">
    <source>
        <dbReference type="Pfam" id="PF00724"/>
    </source>
</evidence>
<keyword evidence="6" id="KW-1185">Reference proteome</keyword>
<dbReference type="Gene3D" id="3.20.20.70">
    <property type="entry name" value="Aldolase class I"/>
    <property type="match status" value="1"/>
</dbReference>
<comment type="caution">
    <text evidence="5">The sequence shown here is derived from an EMBL/GenBank/DDBJ whole genome shotgun (WGS) entry which is preliminary data.</text>
</comment>
<dbReference type="InterPro" id="IPR045247">
    <property type="entry name" value="Oye-like"/>
</dbReference>
<protein>
    <recommendedName>
        <fullName evidence="4">NADH:flavin oxidoreductase/NADH oxidase N-terminal domain-containing protein</fullName>
    </recommendedName>
</protein>
<name>A0A1V9YPL3_9STRA</name>
<dbReference type="GO" id="GO:0005829">
    <property type="term" value="C:cytosol"/>
    <property type="evidence" value="ECO:0007669"/>
    <property type="project" value="UniProtKB-ARBA"/>
</dbReference>
<dbReference type="PANTHER" id="PTHR22893:SF91">
    <property type="entry name" value="NADPH DEHYDROGENASE 2-RELATED"/>
    <property type="match status" value="1"/>
</dbReference>
<accession>A0A1V9YPL3</accession>
<dbReference type="GO" id="GO:0010181">
    <property type="term" value="F:FMN binding"/>
    <property type="evidence" value="ECO:0007669"/>
    <property type="project" value="InterPro"/>
</dbReference>
<feature type="domain" description="NADH:flavin oxidoreductase/NADH oxidase N-terminal" evidence="4">
    <location>
        <begin position="5"/>
        <end position="332"/>
    </location>
</feature>
<dbReference type="FunFam" id="3.20.20.70:FF:000059">
    <property type="entry name" value="N-ethylmaleimide reductase, FMN-linked"/>
    <property type="match status" value="1"/>
</dbReference>
<sequence>MSLRNLFAPIKLGAHALKNRIIMAPLTRCRATPDDHIPTDIMIEYYADRADAGLIITECSMITPLTSAFYSEPGVYSEEQLTEWKKVTDAVHAKGGKIFCQIWHAGRAAHPAFNNGAENVSATAIAIDGPLRGGIRKLTHVIPRELTINEIGEIVQLFAKAASNCVNVAGFDGVEIHGANGYLIDQFLKDSSNKRTDNYGGSLMNRTRFLFEVLSAVTNAIGSDRVGVRFSPISGVNSQSDSDPEALATYIATEINTFNLGYVHVIRNDSLGVLTDNYLPVYRKYYNGILIGNGKYTKEEADEAISNGNIDAVAFGTPFVANPDLVTRFEINSTLNKPDPSTFFVQGVKGYNDYPKLNFSAL</sequence>
<dbReference type="Proteomes" id="UP000243217">
    <property type="component" value="Unassembled WGS sequence"/>
</dbReference>
<dbReference type="PANTHER" id="PTHR22893">
    <property type="entry name" value="NADH OXIDOREDUCTASE-RELATED"/>
    <property type="match status" value="1"/>
</dbReference>
<dbReference type="Pfam" id="PF00724">
    <property type="entry name" value="Oxidored_FMN"/>
    <property type="match status" value="1"/>
</dbReference>
<comment type="similarity">
    <text evidence="2">Belongs to the NADH:flavin oxidoreductase/NADH oxidase family.</text>
</comment>
<evidence type="ECO:0000313" key="5">
    <source>
        <dbReference type="EMBL" id="OQR87631.1"/>
    </source>
</evidence>
<dbReference type="InterPro" id="IPR013785">
    <property type="entry name" value="Aldolase_TIM"/>
</dbReference>
<keyword evidence="3" id="KW-0560">Oxidoreductase</keyword>
<reference evidence="5 6" key="1">
    <citation type="journal article" date="2014" name="Genome Biol. Evol.">
        <title>The secreted proteins of Achlya hypogyna and Thraustotheca clavata identify the ancestral oomycete secretome and reveal gene acquisitions by horizontal gene transfer.</title>
        <authorList>
            <person name="Misner I."/>
            <person name="Blouin N."/>
            <person name="Leonard G."/>
            <person name="Richards T.A."/>
            <person name="Lane C.E."/>
        </authorList>
    </citation>
    <scope>NUCLEOTIDE SEQUENCE [LARGE SCALE GENOMIC DNA]</scope>
    <source>
        <strain evidence="5 6">ATCC 34112</strain>
    </source>
</reference>
<dbReference type="InterPro" id="IPR001155">
    <property type="entry name" value="OxRdtase_FMN_N"/>
</dbReference>
<dbReference type="OrthoDB" id="1663137at2759"/>
<evidence type="ECO:0000256" key="2">
    <source>
        <dbReference type="ARBA" id="ARBA00005979"/>
    </source>
</evidence>
<gene>
    <name evidence="5" type="ORF">THRCLA_10442</name>
</gene>
<evidence type="ECO:0000256" key="1">
    <source>
        <dbReference type="ARBA" id="ARBA00001917"/>
    </source>
</evidence>
<proteinExistence type="inferred from homology"/>
<dbReference type="AlphaFoldDB" id="A0A1V9YPL3"/>
<dbReference type="GO" id="GO:0016628">
    <property type="term" value="F:oxidoreductase activity, acting on the CH-CH group of donors, NAD or NADP as acceptor"/>
    <property type="evidence" value="ECO:0007669"/>
    <property type="project" value="UniProtKB-ARBA"/>
</dbReference>
<dbReference type="CDD" id="cd02933">
    <property type="entry name" value="OYE_like_FMN"/>
    <property type="match status" value="1"/>
</dbReference>
<comment type="cofactor">
    <cofactor evidence="1">
        <name>FMN</name>
        <dbReference type="ChEBI" id="CHEBI:58210"/>
    </cofactor>
</comment>
<organism evidence="5 6">
    <name type="scientific">Thraustotheca clavata</name>
    <dbReference type="NCBI Taxonomy" id="74557"/>
    <lineage>
        <taxon>Eukaryota</taxon>
        <taxon>Sar</taxon>
        <taxon>Stramenopiles</taxon>
        <taxon>Oomycota</taxon>
        <taxon>Saprolegniomycetes</taxon>
        <taxon>Saprolegniales</taxon>
        <taxon>Achlyaceae</taxon>
        <taxon>Thraustotheca</taxon>
    </lineage>
</organism>
<evidence type="ECO:0000313" key="6">
    <source>
        <dbReference type="Proteomes" id="UP000243217"/>
    </source>
</evidence>
<dbReference type="EMBL" id="JNBS01003388">
    <property type="protein sequence ID" value="OQR87631.1"/>
    <property type="molecule type" value="Genomic_DNA"/>
</dbReference>
<evidence type="ECO:0000256" key="3">
    <source>
        <dbReference type="ARBA" id="ARBA00023002"/>
    </source>
</evidence>